<feature type="compositionally biased region" description="Basic residues" evidence="1">
    <location>
        <begin position="138"/>
        <end position="148"/>
    </location>
</feature>
<keyword evidence="2" id="KW-1133">Transmembrane helix</keyword>
<evidence type="ECO:0000256" key="1">
    <source>
        <dbReference type="SAM" id="MobiDB-lite"/>
    </source>
</evidence>
<keyword evidence="2" id="KW-0472">Membrane</keyword>
<name>A0ABN9PEG0_9DINO</name>
<feature type="compositionally biased region" description="Basic and acidic residues" evidence="1">
    <location>
        <begin position="149"/>
        <end position="165"/>
    </location>
</feature>
<proteinExistence type="predicted"/>
<keyword evidence="4" id="KW-1185">Reference proteome</keyword>
<gene>
    <name evidence="3" type="ORF">PCOR1329_LOCUS1288</name>
</gene>
<protein>
    <submittedName>
        <fullName evidence="3">Uncharacterized protein</fullName>
    </submittedName>
</protein>
<feature type="region of interest" description="Disordered" evidence="1">
    <location>
        <begin position="137"/>
        <end position="168"/>
    </location>
</feature>
<reference evidence="3" key="1">
    <citation type="submission" date="2023-10" db="EMBL/GenBank/DDBJ databases">
        <authorList>
            <person name="Chen Y."/>
            <person name="Shah S."/>
            <person name="Dougan E. K."/>
            <person name="Thang M."/>
            <person name="Chan C."/>
        </authorList>
    </citation>
    <scope>NUCLEOTIDE SEQUENCE [LARGE SCALE GENOMIC DNA]</scope>
</reference>
<keyword evidence="2" id="KW-0812">Transmembrane</keyword>
<evidence type="ECO:0000313" key="3">
    <source>
        <dbReference type="EMBL" id="CAK0789826.1"/>
    </source>
</evidence>
<evidence type="ECO:0000313" key="4">
    <source>
        <dbReference type="Proteomes" id="UP001189429"/>
    </source>
</evidence>
<comment type="caution">
    <text evidence="3">The sequence shown here is derived from an EMBL/GenBank/DDBJ whole genome shotgun (WGS) entry which is preliminary data.</text>
</comment>
<accession>A0ABN9PEG0</accession>
<feature type="transmembrane region" description="Helical" evidence="2">
    <location>
        <begin position="28"/>
        <end position="46"/>
    </location>
</feature>
<dbReference type="EMBL" id="CAUYUJ010000314">
    <property type="protein sequence ID" value="CAK0789826.1"/>
    <property type="molecule type" value="Genomic_DNA"/>
</dbReference>
<dbReference type="Proteomes" id="UP001189429">
    <property type="component" value="Unassembled WGS sequence"/>
</dbReference>
<organism evidence="3 4">
    <name type="scientific">Prorocentrum cordatum</name>
    <dbReference type="NCBI Taxonomy" id="2364126"/>
    <lineage>
        <taxon>Eukaryota</taxon>
        <taxon>Sar</taxon>
        <taxon>Alveolata</taxon>
        <taxon>Dinophyceae</taxon>
        <taxon>Prorocentrales</taxon>
        <taxon>Prorocentraceae</taxon>
        <taxon>Prorocentrum</taxon>
    </lineage>
</organism>
<evidence type="ECO:0000256" key="2">
    <source>
        <dbReference type="SAM" id="Phobius"/>
    </source>
</evidence>
<sequence>MQASSGLKGTSVGLCGLRRRHQRRNTEVYFIELFLIALGWCMGARLDFLVPYQYVGGDLGLRIHEFVRRGEWDNVVLDTETLVLRATAPLTGTIPMPPAPPSPAFRPIKMLKRWKKISPEMQVSDAKEQKKTFVLSHTAHKRRKRKDKFAKVRDGTTEGSGERPGPRGCVEYFIGDLSINGDGDGDHG</sequence>